<dbReference type="GO" id="GO:0005576">
    <property type="term" value="C:extracellular region"/>
    <property type="evidence" value="ECO:0007669"/>
    <property type="project" value="UniProtKB-SubCell"/>
</dbReference>
<evidence type="ECO:0000256" key="11">
    <source>
        <dbReference type="ARBA" id="ARBA00036633"/>
    </source>
</evidence>
<dbReference type="Proteomes" id="UP000018144">
    <property type="component" value="Unassembled WGS sequence"/>
</dbReference>
<dbReference type="FunFam" id="3.20.20.80:FF:000269">
    <property type="entry name" value="Probable glucan endo-1,6-beta-glucosidase B"/>
    <property type="match status" value="1"/>
</dbReference>
<evidence type="ECO:0000256" key="13">
    <source>
        <dbReference type="ARBA" id="ARBA00038935"/>
    </source>
</evidence>
<dbReference type="InterPro" id="IPR017853">
    <property type="entry name" value="GH"/>
</dbReference>
<evidence type="ECO:0000256" key="12">
    <source>
        <dbReference type="ARBA" id="ARBA00037628"/>
    </source>
</evidence>
<evidence type="ECO:0000256" key="3">
    <source>
        <dbReference type="ARBA" id="ARBA00022525"/>
    </source>
</evidence>
<dbReference type="GO" id="GO:0009986">
    <property type="term" value="C:cell surface"/>
    <property type="evidence" value="ECO:0007669"/>
    <property type="project" value="TreeGrafter"/>
</dbReference>
<evidence type="ECO:0000256" key="6">
    <source>
        <dbReference type="ARBA" id="ARBA00023180"/>
    </source>
</evidence>
<keyword evidence="3" id="KW-0964">Secreted</keyword>
<dbReference type="OMA" id="YEKQAGW"/>
<evidence type="ECO:0000256" key="16">
    <source>
        <dbReference type="ARBA" id="ARBA00043257"/>
    </source>
</evidence>
<keyword evidence="9" id="KW-0961">Cell wall biogenesis/degradation</keyword>
<dbReference type="AlphaFoldDB" id="U4LMR8"/>
<organism evidence="18 19">
    <name type="scientific">Pyronema omphalodes (strain CBS 100304)</name>
    <name type="common">Pyronema confluens</name>
    <dbReference type="NCBI Taxonomy" id="1076935"/>
    <lineage>
        <taxon>Eukaryota</taxon>
        <taxon>Fungi</taxon>
        <taxon>Dikarya</taxon>
        <taxon>Ascomycota</taxon>
        <taxon>Pezizomycotina</taxon>
        <taxon>Pezizomycetes</taxon>
        <taxon>Pezizales</taxon>
        <taxon>Pyronemataceae</taxon>
        <taxon>Pyronema</taxon>
    </lineage>
</organism>
<evidence type="ECO:0000256" key="4">
    <source>
        <dbReference type="ARBA" id="ARBA00022729"/>
    </source>
</evidence>
<evidence type="ECO:0000256" key="10">
    <source>
        <dbReference type="ARBA" id="ARBA00023326"/>
    </source>
</evidence>
<comment type="catalytic activity">
    <reaction evidence="11">
        <text>Random hydrolysis of (1-&gt;6)-linkages in (1-&gt;6)-beta-D-glucans.</text>
        <dbReference type="EC" id="3.2.1.75"/>
    </reaction>
</comment>
<evidence type="ECO:0000256" key="15">
    <source>
        <dbReference type="ARBA" id="ARBA00042025"/>
    </source>
</evidence>
<evidence type="ECO:0000256" key="8">
    <source>
        <dbReference type="ARBA" id="ARBA00023295"/>
    </source>
</evidence>
<evidence type="ECO:0000256" key="1">
    <source>
        <dbReference type="ARBA" id="ARBA00004613"/>
    </source>
</evidence>
<dbReference type="SUPFAM" id="SSF51445">
    <property type="entry name" value="(Trans)glycosidases"/>
    <property type="match status" value="1"/>
</dbReference>
<keyword evidence="10" id="KW-0624">Polysaccharide degradation</keyword>
<comment type="subcellular location">
    <subcellularLocation>
        <location evidence="1">Secreted</location>
    </subcellularLocation>
</comment>
<feature type="signal peptide" evidence="17">
    <location>
        <begin position="1"/>
        <end position="18"/>
    </location>
</feature>
<protein>
    <recommendedName>
        <fullName evidence="13">glucan endo-1,6-beta-glucosidase</fullName>
        <ecNumber evidence="13">3.2.1.75</ecNumber>
    </recommendedName>
    <alternativeName>
        <fullName evidence="15">Beta-1,6-glucanase B</fullName>
    </alternativeName>
    <alternativeName>
        <fullName evidence="14">Endo-1,6-beta-D-glucanase B</fullName>
    </alternativeName>
    <alternativeName>
        <fullName evidence="16">Endo-1,6-beta-glucanase B</fullName>
    </alternativeName>
</protein>
<evidence type="ECO:0000313" key="19">
    <source>
        <dbReference type="Proteomes" id="UP000018144"/>
    </source>
</evidence>
<dbReference type="STRING" id="1076935.U4LMR8"/>
<sequence>MLLQPTLLLAALATVAQAWLPADKLLNHGNSTISKRWLPANGKIRGVNLGSLFIIEPWMANDAWNAMGCGGKNSEFDCMMALGQAKGDAAFQSHWNSWITQNDLQQMVNLGLNTIRIPVGYWMREDIVWRDSEWFPKGGFPYLQRLCNDAANLGMYIIMDLHGGPGAQVAKNSFTGQFANTPGFYVDYQYERAYQFLEWMTDKIHSDNNFRNVGMLEVMNEPVHTWEFPSMASSLISNYYPNAWKRIRAAEDRKNIGANDRVHIQMMNEKWGSGNPKQNLPDEWFAAYDDHRYIKWAGTNPTRADYMRASCYDDRGGNWPVIVGEWSLSVADSAEWNGELSLTQPDAAAWYKKWYAAQITAYEKQAGWVFWSWKANWIGGRNEWRWAYQAAAAAGAIPKNPQDALNMGACNGV</sequence>
<gene>
    <name evidence="18" type="ORF">PCON_13718</name>
</gene>
<evidence type="ECO:0000256" key="17">
    <source>
        <dbReference type="SAM" id="SignalP"/>
    </source>
</evidence>
<dbReference type="GO" id="GO:0071555">
    <property type="term" value="P:cell wall organization"/>
    <property type="evidence" value="ECO:0007669"/>
    <property type="project" value="UniProtKB-KW"/>
</dbReference>
<dbReference type="PANTHER" id="PTHR31297:SF39">
    <property type="entry name" value="GLUCAN ENDO-1,6-BETA-GLUCOSIDASE B"/>
    <property type="match status" value="1"/>
</dbReference>
<keyword evidence="6" id="KW-0325">Glycoprotein</keyword>
<dbReference type="Gene3D" id="3.20.20.80">
    <property type="entry name" value="Glycosidases"/>
    <property type="match status" value="1"/>
</dbReference>
<comment type="function">
    <text evidence="12">Beta-glucanases participate in the metabolism of beta-glucan, the main structural component of the cell wall. Acts on lutean, pustulan and 1,6-oligo-beta-D-glucosides.</text>
</comment>
<evidence type="ECO:0000256" key="7">
    <source>
        <dbReference type="ARBA" id="ARBA00023277"/>
    </source>
</evidence>
<dbReference type="OrthoDB" id="1887033at2759"/>
<keyword evidence="19" id="KW-1185">Reference proteome</keyword>
<dbReference type="PANTHER" id="PTHR31297">
    <property type="entry name" value="GLUCAN ENDO-1,6-BETA-GLUCOSIDASE B"/>
    <property type="match status" value="1"/>
</dbReference>
<dbReference type="GO" id="GO:0009251">
    <property type="term" value="P:glucan catabolic process"/>
    <property type="evidence" value="ECO:0007669"/>
    <property type="project" value="TreeGrafter"/>
</dbReference>
<keyword evidence="4 17" id="KW-0732">Signal</keyword>
<evidence type="ECO:0000256" key="9">
    <source>
        <dbReference type="ARBA" id="ARBA00023316"/>
    </source>
</evidence>
<dbReference type="GO" id="GO:0046557">
    <property type="term" value="F:glucan endo-1,6-beta-glucosidase activity"/>
    <property type="evidence" value="ECO:0007669"/>
    <property type="project" value="UniProtKB-EC"/>
</dbReference>
<dbReference type="GO" id="GO:0004338">
    <property type="term" value="F:glucan exo-1,3-beta-glucosidase activity"/>
    <property type="evidence" value="ECO:0007669"/>
    <property type="project" value="TreeGrafter"/>
</dbReference>
<reference evidence="18 19" key="1">
    <citation type="journal article" date="2013" name="PLoS Genet.">
        <title>The genome and development-dependent transcriptomes of Pyronema confluens: a window into fungal evolution.</title>
        <authorList>
            <person name="Traeger S."/>
            <person name="Altegoer F."/>
            <person name="Freitag M."/>
            <person name="Gabaldon T."/>
            <person name="Kempken F."/>
            <person name="Kumar A."/>
            <person name="Marcet-Houben M."/>
            <person name="Poggeler S."/>
            <person name="Stajich J.E."/>
            <person name="Nowrousian M."/>
        </authorList>
    </citation>
    <scope>NUCLEOTIDE SEQUENCE [LARGE SCALE GENOMIC DNA]</scope>
    <source>
        <strain evidence="19">CBS 100304</strain>
        <tissue evidence="18">Vegetative mycelium</tissue>
    </source>
</reference>
<comment type="similarity">
    <text evidence="2">Belongs to the glycosyl hydrolase 5 (cellulase A) family.</text>
</comment>
<keyword evidence="7" id="KW-0119">Carbohydrate metabolism</keyword>
<evidence type="ECO:0000256" key="14">
    <source>
        <dbReference type="ARBA" id="ARBA00041472"/>
    </source>
</evidence>
<name>U4LMR8_PYROM</name>
<evidence type="ECO:0000256" key="5">
    <source>
        <dbReference type="ARBA" id="ARBA00022801"/>
    </source>
</evidence>
<dbReference type="InterPro" id="IPR050386">
    <property type="entry name" value="Glycosyl_hydrolase_5"/>
</dbReference>
<feature type="chain" id="PRO_5004651589" description="glucan endo-1,6-beta-glucosidase" evidence="17">
    <location>
        <begin position="19"/>
        <end position="413"/>
    </location>
</feature>
<keyword evidence="5" id="KW-0378">Hydrolase</keyword>
<dbReference type="EMBL" id="HF935907">
    <property type="protein sequence ID" value="CCX32867.1"/>
    <property type="molecule type" value="Genomic_DNA"/>
</dbReference>
<accession>U4LMR8</accession>
<dbReference type="eggNOG" id="ENOG502RBRB">
    <property type="taxonomic scope" value="Eukaryota"/>
</dbReference>
<evidence type="ECO:0000313" key="18">
    <source>
        <dbReference type="EMBL" id="CCX32867.1"/>
    </source>
</evidence>
<dbReference type="EC" id="3.2.1.75" evidence="13"/>
<keyword evidence="8" id="KW-0326">Glycosidase</keyword>
<evidence type="ECO:0000256" key="2">
    <source>
        <dbReference type="ARBA" id="ARBA00005641"/>
    </source>
</evidence>
<proteinExistence type="inferred from homology"/>